<feature type="compositionally biased region" description="Gly residues" evidence="1">
    <location>
        <begin position="61"/>
        <end position="70"/>
    </location>
</feature>
<feature type="compositionally biased region" description="Basic and acidic residues" evidence="1">
    <location>
        <begin position="71"/>
        <end position="85"/>
    </location>
</feature>
<feature type="compositionally biased region" description="Basic residues" evidence="1">
    <location>
        <begin position="86"/>
        <end position="106"/>
    </location>
</feature>
<feature type="compositionally biased region" description="Basic residues" evidence="1">
    <location>
        <begin position="125"/>
        <end position="137"/>
    </location>
</feature>
<evidence type="ECO:0000256" key="1">
    <source>
        <dbReference type="SAM" id="MobiDB-lite"/>
    </source>
</evidence>
<accession>A0A645EY81</accession>
<reference evidence="2" key="1">
    <citation type="submission" date="2019-08" db="EMBL/GenBank/DDBJ databases">
        <authorList>
            <person name="Kucharzyk K."/>
            <person name="Murdoch R.W."/>
            <person name="Higgins S."/>
            <person name="Loffler F."/>
        </authorList>
    </citation>
    <scope>NUCLEOTIDE SEQUENCE</scope>
</reference>
<name>A0A645EY81_9ZZZZ</name>
<proteinExistence type="predicted"/>
<feature type="compositionally biased region" description="Basic and acidic residues" evidence="1">
    <location>
        <begin position="138"/>
        <end position="153"/>
    </location>
</feature>
<feature type="region of interest" description="Disordered" evidence="1">
    <location>
        <begin position="1"/>
        <end position="185"/>
    </location>
</feature>
<evidence type="ECO:0000313" key="2">
    <source>
        <dbReference type="EMBL" id="MPN05374.1"/>
    </source>
</evidence>
<dbReference type="AlphaFoldDB" id="A0A645EY81"/>
<feature type="compositionally biased region" description="Low complexity" evidence="1">
    <location>
        <begin position="31"/>
        <end position="42"/>
    </location>
</feature>
<organism evidence="2">
    <name type="scientific">bioreactor metagenome</name>
    <dbReference type="NCBI Taxonomy" id="1076179"/>
    <lineage>
        <taxon>unclassified sequences</taxon>
        <taxon>metagenomes</taxon>
        <taxon>ecological metagenomes</taxon>
    </lineage>
</organism>
<sequence length="185" mass="20632">MRHHCDRRGRGAGGARRTAPRGDPPARHLRPPGGAAHPGPGRRQADRVPPRTLPRGRARLGRGGCGGGRRGIADVRPDPGADGRPCRGRTARRRLRQPRHRHPHPGRRADAGRGGGRPAVGERRPRARAGTVRRRGGRRPDQRRQDHHDDAGRGLHLRLGHQLRDDPWRQDRCRRAGRDAGQRHR</sequence>
<feature type="compositionally biased region" description="Basic and acidic residues" evidence="1">
    <location>
        <begin position="162"/>
        <end position="185"/>
    </location>
</feature>
<gene>
    <name evidence="2" type="ORF">SDC9_152624</name>
</gene>
<comment type="caution">
    <text evidence="2">The sequence shown here is derived from an EMBL/GenBank/DDBJ whole genome shotgun (WGS) entry which is preliminary data.</text>
</comment>
<dbReference type="EMBL" id="VSSQ01051291">
    <property type="protein sequence ID" value="MPN05374.1"/>
    <property type="molecule type" value="Genomic_DNA"/>
</dbReference>
<protein>
    <submittedName>
        <fullName evidence="2">Uncharacterized protein</fullName>
    </submittedName>
</protein>